<proteinExistence type="evidence at transcript level"/>
<accession>A0A6F9DY00</accession>
<sequence length="112" mass="12071">MQYLNLSDPEQAIRDFALTTNRSCPCPNLHSLMHRPTTNGETTTASCGGHSRRSNSACPNVIITGQRVNGSPTITDESLGVAAQPKNIIRLQKAETTTGVCQFLDLLVETDA</sequence>
<gene>
    <name evidence="2" type="primary">Wfikkn1</name>
</gene>
<dbReference type="EMBL" id="LR791883">
    <property type="protein sequence ID" value="CAB3267745.1"/>
    <property type="molecule type" value="mRNA"/>
</dbReference>
<reference evidence="2" key="1">
    <citation type="submission" date="2020-04" db="EMBL/GenBank/DDBJ databases">
        <authorList>
            <person name="Neveu A P."/>
        </authorList>
    </citation>
    <scope>NUCLEOTIDE SEQUENCE</scope>
    <source>
        <tissue evidence="2">Whole embryo</tissue>
    </source>
</reference>
<feature type="region of interest" description="Disordered" evidence="1">
    <location>
        <begin position="35"/>
        <end position="54"/>
    </location>
</feature>
<feature type="compositionally biased region" description="Polar residues" evidence="1">
    <location>
        <begin position="36"/>
        <end position="46"/>
    </location>
</feature>
<evidence type="ECO:0000313" key="2">
    <source>
        <dbReference type="EMBL" id="CAB3267745.1"/>
    </source>
</evidence>
<name>A0A6F9DY00_9ASCI</name>
<dbReference type="AlphaFoldDB" id="A0A6F9DY00"/>
<evidence type="ECO:0000256" key="1">
    <source>
        <dbReference type="SAM" id="MobiDB-lite"/>
    </source>
</evidence>
<protein>
    <submittedName>
        <fullName evidence="2">WAP, Kazal, immunoglobulin, Kunitz and NTR domain-containing protein</fullName>
    </submittedName>
</protein>
<organism evidence="2">
    <name type="scientific">Phallusia mammillata</name>
    <dbReference type="NCBI Taxonomy" id="59560"/>
    <lineage>
        <taxon>Eukaryota</taxon>
        <taxon>Metazoa</taxon>
        <taxon>Chordata</taxon>
        <taxon>Tunicata</taxon>
        <taxon>Ascidiacea</taxon>
        <taxon>Phlebobranchia</taxon>
        <taxon>Ascidiidae</taxon>
        <taxon>Phallusia</taxon>
    </lineage>
</organism>